<sequence>MKIIYFTTKRLLDILASVLGLIILAPLFLFIALWIKKDSIGPIFFRQERVGLHGKTFFIHKFRSMRVDTEKISQLTIGNDERITRSGKFIRKYKLDELAQLIDVLYGDMSLVGPRPEVPKYMEQYPIETRKIILSIKPGITDLASIAMINENDILAKYADPHQAYIDVIMPIKASYYLDYAKRNSIFFDIKIILLTILKIFKS</sequence>
<keyword evidence="2" id="KW-0472">Membrane</keyword>
<dbReference type="PANTHER" id="PTHR30576">
    <property type="entry name" value="COLANIC BIOSYNTHESIS UDP-GLUCOSE LIPID CARRIER TRANSFERASE"/>
    <property type="match status" value="1"/>
</dbReference>
<proteinExistence type="inferred from homology"/>
<reference evidence="4" key="1">
    <citation type="submission" date="2018-06" db="EMBL/GenBank/DDBJ databases">
        <title>Development of a Molecular Serotyping Scheme and a Multiplexed Luminex-Based Array for Providencia.</title>
        <authorList>
            <person name="Du Y."/>
            <person name="Liu B."/>
        </authorList>
    </citation>
    <scope>NUCLEOTIDE SEQUENCE</scope>
</reference>
<evidence type="ECO:0000259" key="3">
    <source>
        <dbReference type="Pfam" id="PF02397"/>
    </source>
</evidence>
<protein>
    <submittedName>
        <fullName evidence="4">Glycosyltransferase</fullName>
    </submittedName>
</protein>
<dbReference type="AlphaFoldDB" id="A0A346CL59"/>
<dbReference type="InterPro" id="IPR003362">
    <property type="entry name" value="Bact_transf"/>
</dbReference>
<feature type="domain" description="Bacterial sugar transferase" evidence="3">
    <location>
        <begin position="9"/>
        <end position="202"/>
    </location>
</feature>
<dbReference type="PANTHER" id="PTHR30576:SF20">
    <property type="entry name" value="QUINOVOSAMINEPHOSPHOTRANSFERAE-RELATED"/>
    <property type="match status" value="1"/>
</dbReference>
<dbReference type="Pfam" id="PF02397">
    <property type="entry name" value="Bac_transf"/>
    <property type="match status" value="1"/>
</dbReference>
<keyword evidence="2" id="KW-1133">Transmembrane helix</keyword>
<comment type="similarity">
    <text evidence="1">Belongs to the bacterial sugar transferase family.</text>
</comment>
<dbReference type="GO" id="GO:0016780">
    <property type="term" value="F:phosphotransferase activity, for other substituted phosphate groups"/>
    <property type="evidence" value="ECO:0007669"/>
    <property type="project" value="TreeGrafter"/>
</dbReference>
<evidence type="ECO:0000313" key="4">
    <source>
        <dbReference type="EMBL" id="AXL96333.1"/>
    </source>
</evidence>
<keyword evidence="2" id="KW-0812">Transmembrane</keyword>
<name>A0A346CL59_9GAMM</name>
<accession>A0A346CL59</accession>
<organism evidence="4">
    <name type="scientific">Providencia alcalifaciens</name>
    <dbReference type="NCBI Taxonomy" id="126385"/>
    <lineage>
        <taxon>Bacteria</taxon>
        <taxon>Pseudomonadati</taxon>
        <taxon>Pseudomonadota</taxon>
        <taxon>Gammaproteobacteria</taxon>
        <taxon>Enterobacterales</taxon>
        <taxon>Morganellaceae</taxon>
        <taxon>Providencia</taxon>
    </lineage>
</organism>
<feature type="transmembrane region" description="Helical" evidence="2">
    <location>
        <begin position="12"/>
        <end position="35"/>
    </location>
</feature>
<keyword evidence="4" id="KW-0808">Transferase</keyword>
<dbReference type="EMBL" id="MH444260">
    <property type="protein sequence ID" value="AXL96333.1"/>
    <property type="molecule type" value="Genomic_DNA"/>
</dbReference>
<gene>
    <name evidence="4" type="primary">wbgY</name>
</gene>
<evidence type="ECO:0000256" key="2">
    <source>
        <dbReference type="SAM" id="Phobius"/>
    </source>
</evidence>
<dbReference type="RefSeq" id="WP_154601282.1">
    <property type="nucleotide sequence ID" value="NZ_WLUI01000028.1"/>
</dbReference>
<evidence type="ECO:0000256" key="1">
    <source>
        <dbReference type="ARBA" id="ARBA00006464"/>
    </source>
</evidence>